<sequence length="225" mass="25114">ISSVAECENSLFKVSYKDILSAADASGIEVGDIILSVDGEVVRRVDNVAIIYEKPTVDLVVLRQGKEVAITANTVSPHETNTRRYLKWAGLYIQEPHVTTYRTSTKIYSTAYNSYYEFGSPGQLAPVPGGGFITELNDEKVETIDDLVRILRKLKVDNSEFNAAVAAGNLGRQVTMVPGCDVKVKLINCDGEVFIRRFRTDDHYKPAWQMVRGSGIDAKWTWEYI</sequence>
<name>A0ACC1J4T1_9FUNG</name>
<protein>
    <submittedName>
        <fullName evidence="1">Uncharacterized protein</fullName>
    </submittedName>
</protein>
<organism evidence="1 2">
    <name type="scientific">Linderina macrospora</name>
    <dbReference type="NCBI Taxonomy" id="4868"/>
    <lineage>
        <taxon>Eukaryota</taxon>
        <taxon>Fungi</taxon>
        <taxon>Fungi incertae sedis</taxon>
        <taxon>Zoopagomycota</taxon>
        <taxon>Kickxellomycotina</taxon>
        <taxon>Kickxellomycetes</taxon>
        <taxon>Kickxellales</taxon>
        <taxon>Kickxellaceae</taxon>
        <taxon>Linderina</taxon>
    </lineage>
</organism>
<keyword evidence="2" id="KW-1185">Reference proteome</keyword>
<proteinExistence type="predicted"/>
<evidence type="ECO:0000313" key="1">
    <source>
        <dbReference type="EMBL" id="KAJ1937405.1"/>
    </source>
</evidence>
<feature type="non-terminal residue" evidence="1">
    <location>
        <position position="1"/>
    </location>
</feature>
<accession>A0ACC1J4T1</accession>
<dbReference type="EMBL" id="JANBPW010003529">
    <property type="protein sequence ID" value="KAJ1937405.1"/>
    <property type="molecule type" value="Genomic_DNA"/>
</dbReference>
<gene>
    <name evidence="1" type="ORF">FBU59_004757</name>
</gene>
<comment type="caution">
    <text evidence="1">The sequence shown here is derived from an EMBL/GenBank/DDBJ whole genome shotgun (WGS) entry which is preliminary data.</text>
</comment>
<evidence type="ECO:0000313" key="2">
    <source>
        <dbReference type="Proteomes" id="UP001150603"/>
    </source>
</evidence>
<reference evidence="1" key="1">
    <citation type="submission" date="2022-07" db="EMBL/GenBank/DDBJ databases">
        <title>Phylogenomic reconstructions and comparative analyses of Kickxellomycotina fungi.</title>
        <authorList>
            <person name="Reynolds N.K."/>
            <person name="Stajich J.E."/>
            <person name="Barry K."/>
            <person name="Grigoriev I.V."/>
            <person name="Crous P."/>
            <person name="Smith M.E."/>
        </authorList>
    </citation>
    <scope>NUCLEOTIDE SEQUENCE</scope>
    <source>
        <strain evidence="1">NRRL 5244</strain>
    </source>
</reference>
<dbReference type="Proteomes" id="UP001150603">
    <property type="component" value="Unassembled WGS sequence"/>
</dbReference>